<sequence>MTEPFSLASVLNPASQSSQETQQGENLDQREQTMEHTSRNRSRGSDRYAKPSELLQQIGLMGKEVVKILKRMGWEVCDPKALQEHKLYYAPGGGIRFLLPDEDWSSESKVKSESDVEIMEQPPAHAETTQRTLNPTTALKQTLPTASTNSGPQQPPRKRRKKLCTADGKAESKAKPVKRQVRKPRKKPVATQDDTKLSAPIKSVKEESIPFIAADGCGQLVQFGAYEAALTARGWRAQLLQDIDLHLLRSVAGIARRQSALAATGQKSPSRLSEDAGPPHEGIAQEVKTLSSGIKASQNDLSSMIAAIIAQAERVELPQRIECAARIGIPAFVSTGSGNLVLLGDIERHVLLIVAALRQYLRVRNIVSLSECDRSAHGGANRPDLRALQLNIEKMNAELNELSTVIRNSVPQELEHNTDGARRRHGDDSEQWLV</sequence>
<dbReference type="Proteomes" id="UP000435112">
    <property type="component" value="Unassembled WGS sequence"/>
</dbReference>
<feature type="compositionally biased region" description="Basic and acidic residues" evidence="1">
    <location>
        <begin position="413"/>
        <end position="428"/>
    </location>
</feature>
<evidence type="ECO:0000313" key="2">
    <source>
        <dbReference type="EMBL" id="KAE9007037.1"/>
    </source>
</evidence>
<name>A0A6A3KMN5_9STRA</name>
<gene>
    <name evidence="2" type="ORF">PR002_g16322</name>
</gene>
<feature type="compositionally biased region" description="Basic residues" evidence="1">
    <location>
        <begin position="175"/>
        <end position="188"/>
    </location>
</feature>
<dbReference type="OrthoDB" id="102375at2759"/>
<organism evidence="2 3">
    <name type="scientific">Phytophthora rubi</name>
    <dbReference type="NCBI Taxonomy" id="129364"/>
    <lineage>
        <taxon>Eukaryota</taxon>
        <taxon>Sar</taxon>
        <taxon>Stramenopiles</taxon>
        <taxon>Oomycota</taxon>
        <taxon>Peronosporomycetes</taxon>
        <taxon>Peronosporales</taxon>
        <taxon>Peronosporaceae</taxon>
        <taxon>Phytophthora</taxon>
    </lineage>
</organism>
<feature type="compositionally biased region" description="Basic and acidic residues" evidence="1">
    <location>
        <begin position="27"/>
        <end position="50"/>
    </location>
</feature>
<feature type="compositionally biased region" description="Polar residues" evidence="1">
    <location>
        <begin position="127"/>
        <end position="152"/>
    </location>
</feature>
<reference evidence="2 3" key="1">
    <citation type="submission" date="2018-09" db="EMBL/GenBank/DDBJ databases">
        <title>Genomic investigation of the strawberry pathogen Phytophthora fragariae indicates pathogenicity is determined by transcriptional variation in three key races.</title>
        <authorList>
            <person name="Adams T.M."/>
            <person name="Armitage A.D."/>
            <person name="Sobczyk M.K."/>
            <person name="Bates H.J."/>
            <person name="Dunwell J.M."/>
            <person name="Nellist C.F."/>
            <person name="Harrison R.J."/>
        </authorList>
    </citation>
    <scope>NUCLEOTIDE SEQUENCE [LARGE SCALE GENOMIC DNA]</scope>
    <source>
        <strain evidence="2 3">SCRP324</strain>
    </source>
</reference>
<feature type="region of interest" description="Disordered" evidence="1">
    <location>
        <begin position="107"/>
        <end position="195"/>
    </location>
</feature>
<evidence type="ECO:0000313" key="3">
    <source>
        <dbReference type="Proteomes" id="UP000435112"/>
    </source>
</evidence>
<comment type="caution">
    <text evidence="2">The sequence shown here is derived from an EMBL/GenBank/DDBJ whole genome shotgun (WGS) entry which is preliminary data.</text>
</comment>
<dbReference type="AlphaFoldDB" id="A0A6A3KMN5"/>
<proteinExistence type="predicted"/>
<feature type="region of interest" description="Disordered" evidence="1">
    <location>
        <begin position="413"/>
        <end position="434"/>
    </location>
</feature>
<accession>A0A6A3KMN5</accession>
<dbReference type="EMBL" id="QXFU01001240">
    <property type="protein sequence ID" value="KAE9007037.1"/>
    <property type="molecule type" value="Genomic_DNA"/>
</dbReference>
<feature type="region of interest" description="Disordered" evidence="1">
    <location>
        <begin position="1"/>
        <end position="50"/>
    </location>
</feature>
<feature type="compositionally biased region" description="Polar residues" evidence="1">
    <location>
        <begin position="12"/>
        <end position="26"/>
    </location>
</feature>
<protein>
    <submittedName>
        <fullName evidence="2">Uncharacterized protein</fullName>
    </submittedName>
</protein>
<evidence type="ECO:0000256" key="1">
    <source>
        <dbReference type="SAM" id="MobiDB-lite"/>
    </source>
</evidence>